<dbReference type="SUPFAM" id="SSF53254">
    <property type="entry name" value="Phosphoglycerate mutase-like"/>
    <property type="match status" value="1"/>
</dbReference>
<evidence type="ECO:0000313" key="2">
    <source>
        <dbReference type="EMBL" id="MCC1484825.1"/>
    </source>
</evidence>
<dbReference type="InterPro" id="IPR013078">
    <property type="entry name" value="His_Pase_superF_clade-1"/>
</dbReference>
<comment type="caution">
    <text evidence="2">The sequence shown here is derived from an EMBL/GenBank/DDBJ whole genome shotgun (WGS) entry which is preliminary data.</text>
</comment>
<keyword evidence="3" id="KW-1185">Reference proteome</keyword>
<reference evidence="3" key="2">
    <citation type="submission" date="2023-07" db="EMBL/GenBank/DDBJ databases">
        <title>Genome of Winogradskyella sp. E313.</title>
        <authorList>
            <person name="Zhou Y."/>
        </authorList>
    </citation>
    <scope>NUCLEOTIDE SEQUENCE [LARGE SCALE GENOMIC DNA]</scope>
    <source>
        <strain evidence="3">E313</strain>
    </source>
</reference>
<organism evidence="2 3">
    <name type="scientific">Winogradskyella immobilis</name>
    <dbReference type="NCBI Taxonomy" id="2816852"/>
    <lineage>
        <taxon>Bacteria</taxon>
        <taxon>Pseudomonadati</taxon>
        <taxon>Bacteroidota</taxon>
        <taxon>Flavobacteriia</taxon>
        <taxon>Flavobacteriales</taxon>
        <taxon>Flavobacteriaceae</taxon>
        <taxon>Winogradskyella</taxon>
    </lineage>
</organism>
<dbReference type="CDD" id="cd07067">
    <property type="entry name" value="HP_PGM_like"/>
    <property type="match status" value="1"/>
</dbReference>
<dbReference type="Pfam" id="PF00300">
    <property type="entry name" value="His_Phos_1"/>
    <property type="match status" value="1"/>
</dbReference>
<proteinExistence type="predicted"/>
<dbReference type="Gene3D" id="3.40.50.1240">
    <property type="entry name" value="Phosphoglycerate mutase-like"/>
    <property type="match status" value="1"/>
</dbReference>
<evidence type="ECO:0000256" key="1">
    <source>
        <dbReference type="SAM" id="SignalP"/>
    </source>
</evidence>
<sequence>MKKLTVLLFVLLFALNINAQQDQSNENTSTYYLIRHAEKDRNDKTNRDPHLIEKGVKRAENWSNVLKNVKFDMVFSTNYNRTKETAKPTAVANNLEVSFYDPRDLKIEEFMTKTKGKTVLVVGHSNTTPMFTNALIGEEKYRPIADDNNSNIYIVTVSGSTKSSTVLVID</sequence>
<dbReference type="RefSeq" id="WP_227477279.1">
    <property type="nucleotide sequence ID" value="NZ_JAFMPT010000011.1"/>
</dbReference>
<protein>
    <submittedName>
        <fullName evidence="2">Histidine phosphatase family protein</fullName>
    </submittedName>
</protein>
<reference evidence="3" key="1">
    <citation type="submission" date="2021-03" db="EMBL/GenBank/DDBJ databases">
        <title>Genome of Cognatishimia sp. F0-27.</title>
        <authorList>
            <person name="Ping X."/>
        </authorList>
    </citation>
    <scope>NUCLEOTIDE SEQUENCE [LARGE SCALE GENOMIC DNA]</scope>
    <source>
        <strain evidence="3">E313</strain>
    </source>
</reference>
<evidence type="ECO:0000313" key="3">
    <source>
        <dbReference type="Proteomes" id="UP000778797"/>
    </source>
</evidence>
<feature type="signal peptide" evidence="1">
    <location>
        <begin position="1"/>
        <end position="19"/>
    </location>
</feature>
<gene>
    <name evidence="2" type="ORF">J1C55_09510</name>
</gene>
<dbReference type="InterPro" id="IPR029033">
    <property type="entry name" value="His_PPase_superfam"/>
</dbReference>
<dbReference type="Proteomes" id="UP000778797">
    <property type="component" value="Unassembled WGS sequence"/>
</dbReference>
<feature type="chain" id="PRO_5047292098" evidence="1">
    <location>
        <begin position="20"/>
        <end position="170"/>
    </location>
</feature>
<dbReference type="EMBL" id="JAFMPT010000011">
    <property type="protein sequence ID" value="MCC1484825.1"/>
    <property type="molecule type" value="Genomic_DNA"/>
</dbReference>
<name>A0ABS8ENL1_9FLAO</name>
<accession>A0ABS8ENL1</accession>
<keyword evidence="1" id="KW-0732">Signal</keyword>